<keyword evidence="3" id="KW-1185">Reference proteome</keyword>
<sequence>MTRESPGAEGEDGDFESFWMKRFPPTTGAPRRDGPSPVIGGSMSRARGMCAPASCHRRRCEPGLKVTLPPTPGSRAADLLTARPPAPGQSAATSLQPP</sequence>
<dbReference type="EMBL" id="JAINUF010000004">
    <property type="protein sequence ID" value="KAJ8364194.1"/>
    <property type="molecule type" value="Genomic_DNA"/>
</dbReference>
<reference evidence="2" key="1">
    <citation type="journal article" date="2023" name="Science">
        <title>Genome structures resolve the early diversification of teleost fishes.</title>
        <authorList>
            <person name="Parey E."/>
            <person name="Louis A."/>
            <person name="Montfort J."/>
            <person name="Bouchez O."/>
            <person name="Roques C."/>
            <person name="Iampietro C."/>
            <person name="Lluch J."/>
            <person name="Castinel A."/>
            <person name="Donnadieu C."/>
            <person name="Desvignes T."/>
            <person name="Floi Bucao C."/>
            <person name="Jouanno E."/>
            <person name="Wen M."/>
            <person name="Mejri S."/>
            <person name="Dirks R."/>
            <person name="Jansen H."/>
            <person name="Henkel C."/>
            <person name="Chen W.J."/>
            <person name="Zahm M."/>
            <person name="Cabau C."/>
            <person name="Klopp C."/>
            <person name="Thompson A.W."/>
            <person name="Robinson-Rechavi M."/>
            <person name="Braasch I."/>
            <person name="Lecointre G."/>
            <person name="Bobe J."/>
            <person name="Postlethwait J.H."/>
            <person name="Berthelot C."/>
            <person name="Roest Crollius H."/>
            <person name="Guiguen Y."/>
        </authorList>
    </citation>
    <scope>NUCLEOTIDE SEQUENCE</scope>
    <source>
        <strain evidence="2">WJC10195</strain>
    </source>
</reference>
<evidence type="ECO:0000313" key="3">
    <source>
        <dbReference type="Proteomes" id="UP001152622"/>
    </source>
</evidence>
<protein>
    <submittedName>
        <fullName evidence="2">Uncharacterized protein</fullName>
    </submittedName>
</protein>
<evidence type="ECO:0000313" key="2">
    <source>
        <dbReference type="EMBL" id="KAJ8364194.1"/>
    </source>
</evidence>
<name>A0A9Q1FQH0_SYNKA</name>
<proteinExistence type="predicted"/>
<comment type="caution">
    <text evidence="2">The sequence shown here is derived from an EMBL/GenBank/DDBJ whole genome shotgun (WGS) entry which is preliminary data.</text>
</comment>
<gene>
    <name evidence="2" type="ORF">SKAU_G00130250</name>
</gene>
<organism evidence="2 3">
    <name type="scientific">Synaphobranchus kaupii</name>
    <name type="common">Kaup's arrowtooth eel</name>
    <dbReference type="NCBI Taxonomy" id="118154"/>
    <lineage>
        <taxon>Eukaryota</taxon>
        <taxon>Metazoa</taxon>
        <taxon>Chordata</taxon>
        <taxon>Craniata</taxon>
        <taxon>Vertebrata</taxon>
        <taxon>Euteleostomi</taxon>
        <taxon>Actinopterygii</taxon>
        <taxon>Neopterygii</taxon>
        <taxon>Teleostei</taxon>
        <taxon>Anguilliformes</taxon>
        <taxon>Synaphobranchidae</taxon>
        <taxon>Synaphobranchus</taxon>
    </lineage>
</organism>
<feature type="region of interest" description="Disordered" evidence="1">
    <location>
        <begin position="1"/>
        <end position="46"/>
    </location>
</feature>
<dbReference type="Proteomes" id="UP001152622">
    <property type="component" value="Chromosome 4"/>
</dbReference>
<evidence type="ECO:0000256" key="1">
    <source>
        <dbReference type="SAM" id="MobiDB-lite"/>
    </source>
</evidence>
<accession>A0A9Q1FQH0</accession>
<dbReference type="AlphaFoldDB" id="A0A9Q1FQH0"/>
<feature type="region of interest" description="Disordered" evidence="1">
    <location>
        <begin position="64"/>
        <end position="98"/>
    </location>
</feature>